<evidence type="ECO:0000256" key="1">
    <source>
        <dbReference type="ARBA" id="ARBA00022729"/>
    </source>
</evidence>
<dbReference type="EMBL" id="JACHHB010000002">
    <property type="protein sequence ID" value="MBB5172541.1"/>
    <property type="molecule type" value="Genomic_DNA"/>
</dbReference>
<dbReference type="SUPFAM" id="SSF54106">
    <property type="entry name" value="LysM domain"/>
    <property type="match status" value="1"/>
</dbReference>
<keyword evidence="4" id="KW-1133">Transmembrane helix</keyword>
<dbReference type="GO" id="GO:0005975">
    <property type="term" value="P:carbohydrate metabolic process"/>
    <property type="evidence" value="ECO:0007669"/>
    <property type="project" value="InterPro"/>
</dbReference>
<dbReference type="PROSITE" id="PS51782">
    <property type="entry name" value="LYSM"/>
    <property type="match status" value="1"/>
</dbReference>
<dbReference type="InterPro" id="IPR011583">
    <property type="entry name" value="Chitinase_II/V-like_cat"/>
</dbReference>
<dbReference type="Proteomes" id="UP000551878">
    <property type="component" value="Unassembled WGS sequence"/>
</dbReference>
<feature type="domain" description="SLH" evidence="5">
    <location>
        <begin position="511"/>
        <end position="568"/>
    </location>
</feature>
<evidence type="ECO:0000313" key="9">
    <source>
        <dbReference type="Proteomes" id="UP000551878"/>
    </source>
</evidence>
<keyword evidence="2" id="KW-0378">Hydrolase</keyword>
<evidence type="ECO:0000256" key="3">
    <source>
        <dbReference type="SAM" id="MobiDB-lite"/>
    </source>
</evidence>
<dbReference type="Gene3D" id="3.10.50.10">
    <property type="match status" value="1"/>
</dbReference>
<dbReference type="InterPro" id="IPR042047">
    <property type="entry name" value="SleB_dom1"/>
</dbReference>
<dbReference type="InterPro" id="IPR001223">
    <property type="entry name" value="Glyco_hydro18_cat"/>
</dbReference>
<dbReference type="SMART" id="SM00257">
    <property type="entry name" value="LysM"/>
    <property type="match status" value="1"/>
</dbReference>
<evidence type="ECO:0000259" key="7">
    <source>
        <dbReference type="PROSITE" id="PS51910"/>
    </source>
</evidence>
<dbReference type="Gene3D" id="1.10.10.2520">
    <property type="entry name" value="Cell wall hydrolase SleB, domain 1"/>
    <property type="match status" value="1"/>
</dbReference>
<dbReference type="Pfam" id="PF00704">
    <property type="entry name" value="Glyco_hydro_18"/>
    <property type="match status" value="1"/>
</dbReference>
<keyword evidence="1" id="KW-0732">Signal</keyword>
<keyword evidence="2" id="KW-0326">Glycosidase</keyword>
<evidence type="ECO:0000256" key="4">
    <source>
        <dbReference type="SAM" id="Phobius"/>
    </source>
</evidence>
<keyword evidence="9" id="KW-1185">Reference proteome</keyword>
<reference evidence="8 9" key="1">
    <citation type="submission" date="2020-08" db="EMBL/GenBank/DDBJ databases">
        <title>Genomic Encyclopedia of Type Strains, Phase IV (KMG-IV): sequencing the most valuable type-strain genomes for metagenomic binning, comparative biology and taxonomic classification.</title>
        <authorList>
            <person name="Goeker M."/>
        </authorList>
    </citation>
    <scope>NUCLEOTIDE SEQUENCE [LARGE SCALE GENOMIC DNA]</scope>
    <source>
        <strain evidence="8 9">DSM 24696</strain>
    </source>
</reference>
<evidence type="ECO:0000259" key="5">
    <source>
        <dbReference type="PROSITE" id="PS51272"/>
    </source>
</evidence>
<evidence type="ECO:0000259" key="6">
    <source>
        <dbReference type="PROSITE" id="PS51782"/>
    </source>
</evidence>
<keyword evidence="4" id="KW-0812">Transmembrane</keyword>
<feature type="domain" description="SLH" evidence="5">
    <location>
        <begin position="569"/>
        <end position="632"/>
    </location>
</feature>
<dbReference type="InterPro" id="IPR017853">
    <property type="entry name" value="GH"/>
</dbReference>
<name>A0A840QMH5_9BACI</name>
<dbReference type="InterPro" id="IPR018392">
    <property type="entry name" value="LysM"/>
</dbReference>
<dbReference type="PROSITE" id="PS51910">
    <property type="entry name" value="GH18_2"/>
    <property type="match status" value="1"/>
</dbReference>
<dbReference type="PROSITE" id="PS51272">
    <property type="entry name" value="SLH"/>
    <property type="match status" value="3"/>
</dbReference>
<dbReference type="Gene3D" id="3.20.20.80">
    <property type="entry name" value="Glycosidases"/>
    <property type="match status" value="1"/>
</dbReference>
<gene>
    <name evidence="8" type="ORF">HNQ41_000685</name>
</gene>
<dbReference type="GO" id="GO:0008061">
    <property type="term" value="F:chitin binding"/>
    <property type="evidence" value="ECO:0007669"/>
    <property type="project" value="InterPro"/>
</dbReference>
<dbReference type="AlphaFoldDB" id="A0A840QMH5"/>
<dbReference type="Pfam" id="PF00395">
    <property type="entry name" value="SLH"/>
    <property type="match status" value="3"/>
</dbReference>
<evidence type="ECO:0000256" key="2">
    <source>
        <dbReference type="ARBA" id="ARBA00023295"/>
    </source>
</evidence>
<feature type="region of interest" description="Disordered" evidence="3">
    <location>
        <begin position="418"/>
        <end position="445"/>
    </location>
</feature>
<feature type="domain" description="GH18" evidence="7">
    <location>
        <begin position="90"/>
        <end position="412"/>
    </location>
</feature>
<feature type="domain" description="LysM" evidence="6">
    <location>
        <begin position="653"/>
        <end position="696"/>
    </location>
</feature>
<evidence type="ECO:0000313" key="8">
    <source>
        <dbReference type="EMBL" id="MBB5172541.1"/>
    </source>
</evidence>
<feature type="region of interest" description="Disordered" evidence="3">
    <location>
        <begin position="694"/>
        <end position="728"/>
    </location>
</feature>
<dbReference type="InterPro" id="IPR011105">
    <property type="entry name" value="Cell_wall_hydrolase_SleB"/>
</dbReference>
<dbReference type="SMART" id="SM00636">
    <property type="entry name" value="Glyco_18"/>
    <property type="match status" value="1"/>
</dbReference>
<feature type="compositionally biased region" description="Acidic residues" evidence="3">
    <location>
        <begin position="699"/>
        <end position="728"/>
    </location>
</feature>
<dbReference type="PANTHER" id="PTHR46066:SF2">
    <property type="entry name" value="CHITINASE DOMAIN-CONTAINING PROTEIN 1"/>
    <property type="match status" value="1"/>
</dbReference>
<feature type="transmembrane region" description="Helical" evidence="4">
    <location>
        <begin position="58"/>
        <end position="78"/>
    </location>
</feature>
<dbReference type="InterPro" id="IPR001119">
    <property type="entry name" value="SLH_dom"/>
</dbReference>
<dbReference type="GO" id="GO:0016798">
    <property type="term" value="F:hydrolase activity, acting on glycosyl bonds"/>
    <property type="evidence" value="ECO:0007669"/>
    <property type="project" value="UniProtKB-KW"/>
</dbReference>
<organism evidence="8 9">
    <name type="scientific">Texcoconibacillus texcoconensis</name>
    <dbReference type="NCBI Taxonomy" id="1095777"/>
    <lineage>
        <taxon>Bacteria</taxon>
        <taxon>Bacillati</taxon>
        <taxon>Bacillota</taxon>
        <taxon>Bacilli</taxon>
        <taxon>Bacillales</taxon>
        <taxon>Bacillaceae</taxon>
        <taxon>Texcoconibacillus</taxon>
    </lineage>
</organism>
<dbReference type="SUPFAM" id="SSF51445">
    <property type="entry name" value="(Trans)glycosidases"/>
    <property type="match status" value="1"/>
</dbReference>
<dbReference type="CDD" id="cd00118">
    <property type="entry name" value="LysM"/>
    <property type="match status" value="1"/>
</dbReference>
<dbReference type="RefSeq" id="WP_246421468.1">
    <property type="nucleotide sequence ID" value="NZ_JACHHB010000002.1"/>
</dbReference>
<accession>A0A840QMH5</accession>
<protein>
    <submittedName>
        <fullName evidence="8">Spore germination protein YaaH</fullName>
    </submittedName>
</protein>
<dbReference type="PANTHER" id="PTHR46066">
    <property type="entry name" value="CHITINASE DOMAIN-CONTAINING PROTEIN 1 FAMILY MEMBER"/>
    <property type="match status" value="1"/>
</dbReference>
<dbReference type="Pfam" id="PF07486">
    <property type="entry name" value="Hydrolase_2"/>
    <property type="match status" value="1"/>
</dbReference>
<keyword evidence="4" id="KW-0472">Membrane</keyword>
<dbReference type="Pfam" id="PF01476">
    <property type="entry name" value="LysM"/>
    <property type="match status" value="1"/>
</dbReference>
<comment type="caution">
    <text evidence="8">The sequence shown here is derived from an EMBL/GenBank/DDBJ whole genome shotgun (WGS) entry which is preliminary data.</text>
</comment>
<proteinExistence type="predicted"/>
<sequence>MDFIQKYELKHEHEHERPVVVVHLDPFSEEFASELGTQPTTDKRSLKDRIAEKVKKRFSGLGSAKVVVMVGGLFFFSMNMGSAQAESNTFNMSYLFFGTPETQVQFVDRTEQSVQVVSPSYFDIHEDGSLKLTRQFSEHFISEMDQRDIQITPFLSNHWDRELGRVALENREQLSTQIADVIEEYDLHGVNVDIENVTHDDRDDFTDLVRLLREKIPDDKEVSVAVAANPNGWTQGWHGMYDYEALAEYADYLMLMAYDESYSGGPAGPVASYPWVERSVEQILQSVPSDQVVLGLPFFGRYWVDGQEQGGFGISKAQTEQLVAKYDGEITYHEDLQSPEATFTIEEGDPTSTVSGRTLHPGTYTVWFENEQSLEAKTKLVHQYDLKGTGSWALGQENPAIWGHFSTWLNNVPPSVPVDGEEAGEPVEAGETVDQDAETPVETANEGKRAELTDIQTHWAKEDIQSIRDRGWMRGRTDTTFVPEGTLTRAEAAVTLVNALELEPIQEVESSFQDVRESFWGHNQIEIAKQHGLISGRSEAVFAPNDTITREEMAVILDRVLEREEVSSENQAFRDITPDRWSADAIHHLTDLGIIKGYPDGTFGPNGQLKRAEIAVILTRMMPYIDEILESIQDDEPLVTDEVTIDEPTSNVSEYTVKSGDTLFSIARMFDTTVSDLRDANNLTDDTIRVGQVLTVPGEIEDESPTEGEPSPEPEPPETSPEPDPDEDQVSVATDFIIDATEEDIDLMSRLVHAEARGEPYEGKVAVASVVVNRVLSDEFPNTIEGVIYETHNDGTIYAFEPVQNGQIERSATDEDTEAVIEALKGADSTGGSLFFYNPDTSTSPWVETLTTQATIGNHVFAV</sequence>
<dbReference type="Gene3D" id="3.10.350.10">
    <property type="entry name" value="LysM domain"/>
    <property type="match status" value="1"/>
</dbReference>
<dbReference type="Gene3D" id="6.20.240.60">
    <property type="match status" value="1"/>
</dbReference>
<dbReference type="InterPro" id="IPR036779">
    <property type="entry name" value="LysM_dom_sf"/>
</dbReference>
<feature type="domain" description="SLH" evidence="5">
    <location>
        <begin position="447"/>
        <end position="510"/>
    </location>
</feature>
<dbReference type="InterPro" id="IPR029070">
    <property type="entry name" value="Chitinase_insertion_sf"/>
</dbReference>